<evidence type="ECO:0000256" key="10">
    <source>
        <dbReference type="ARBA" id="ARBA00023077"/>
    </source>
</evidence>
<feature type="domain" description="TonB-dependent receptor plug" evidence="17">
    <location>
        <begin position="26"/>
        <end position="130"/>
    </location>
</feature>
<dbReference type="GO" id="GO:0015344">
    <property type="term" value="F:siderophore uptake transmembrane transporter activity"/>
    <property type="evidence" value="ECO:0007669"/>
    <property type="project" value="TreeGrafter"/>
</dbReference>
<dbReference type="EMBL" id="LNTU01000002">
    <property type="protein sequence ID" value="KXF78219.1"/>
    <property type="molecule type" value="Genomic_DNA"/>
</dbReference>
<keyword evidence="6 14" id="KW-0812">Transmembrane</keyword>
<dbReference type="Pfam" id="PF07715">
    <property type="entry name" value="Plug"/>
    <property type="match status" value="1"/>
</dbReference>
<keyword evidence="11 14" id="KW-0472">Membrane</keyword>
<keyword evidence="4 14" id="KW-1134">Transmembrane beta strand</keyword>
<dbReference type="Gene3D" id="2.170.130.10">
    <property type="entry name" value="TonB-dependent receptor, plug domain"/>
    <property type="match status" value="1"/>
</dbReference>
<evidence type="ECO:0000256" key="5">
    <source>
        <dbReference type="ARBA" id="ARBA00022496"/>
    </source>
</evidence>
<evidence type="ECO:0000256" key="8">
    <source>
        <dbReference type="ARBA" id="ARBA00023004"/>
    </source>
</evidence>
<evidence type="ECO:0000256" key="6">
    <source>
        <dbReference type="ARBA" id="ARBA00022692"/>
    </source>
</evidence>
<keyword evidence="8" id="KW-0408">Iron</keyword>
<gene>
    <name evidence="18" type="ORF">ATN84_23370</name>
</gene>
<keyword evidence="3 14" id="KW-0813">Transport</keyword>
<evidence type="ECO:0000256" key="11">
    <source>
        <dbReference type="ARBA" id="ARBA00023136"/>
    </source>
</evidence>
<evidence type="ECO:0000256" key="14">
    <source>
        <dbReference type="PROSITE-ProRule" id="PRU01360"/>
    </source>
</evidence>
<dbReference type="FunFam" id="2.170.130.10:FF:000001">
    <property type="entry name" value="Catecholate siderophore TonB-dependent receptor"/>
    <property type="match status" value="1"/>
</dbReference>
<dbReference type="InterPro" id="IPR036942">
    <property type="entry name" value="Beta-barrel_TonB_sf"/>
</dbReference>
<comment type="subcellular location">
    <subcellularLocation>
        <location evidence="1 14">Cell outer membrane</location>
        <topology evidence="1 14">Multi-pass membrane protein</topology>
    </subcellularLocation>
</comment>
<dbReference type="InterPro" id="IPR012910">
    <property type="entry name" value="Plug_dom"/>
</dbReference>
<evidence type="ECO:0000256" key="2">
    <source>
        <dbReference type="ARBA" id="ARBA00009810"/>
    </source>
</evidence>
<evidence type="ECO:0000259" key="17">
    <source>
        <dbReference type="Pfam" id="PF07715"/>
    </source>
</evidence>
<name>A0A135HYF5_9HYPH</name>
<dbReference type="FunFam" id="2.40.170.20:FF:000005">
    <property type="entry name" value="TonB-dependent siderophore receptor"/>
    <property type="match status" value="1"/>
</dbReference>
<evidence type="ECO:0000256" key="7">
    <source>
        <dbReference type="ARBA" id="ARBA00022729"/>
    </source>
</evidence>
<keyword evidence="5" id="KW-0410">Iron transport</keyword>
<dbReference type="InterPro" id="IPR010105">
    <property type="entry name" value="TonB_sidphr_rcpt"/>
</dbReference>
<keyword evidence="19" id="KW-1185">Reference proteome</keyword>
<dbReference type="PANTHER" id="PTHR32552:SF68">
    <property type="entry name" value="FERRICHROME OUTER MEMBRANE TRANSPORTER_PHAGE RECEPTOR"/>
    <property type="match status" value="1"/>
</dbReference>
<evidence type="ECO:0000256" key="13">
    <source>
        <dbReference type="ARBA" id="ARBA00023237"/>
    </source>
</evidence>
<keyword evidence="7" id="KW-0732">Signal</keyword>
<organism evidence="18 19">
    <name type="scientific">Paramesorhizobium deserti</name>
    <dbReference type="NCBI Taxonomy" id="1494590"/>
    <lineage>
        <taxon>Bacteria</taxon>
        <taxon>Pseudomonadati</taxon>
        <taxon>Pseudomonadota</taxon>
        <taxon>Alphaproteobacteria</taxon>
        <taxon>Hyphomicrobiales</taxon>
        <taxon>Phyllobacteriaceae</taxon>
        <taxon>Paramesorhizobium</taxon>
    </lineage>
</organism>
<evidence type="ECO:0000259" key="16">
    <source>
        <dbReference type="Pfam" id="PF00593"/>
    </source>
</evidence>
<dbReference type="GO" id="GO:0009279">
    <property type="term" value="C:cell outer membrane"/>
    <property type="evidence" value="ECO:0007669"/>
    <property type="project" value="UniProtKB-SubCell"/>
</dbReference>
<keyword evidence="9" id="KW-0406">Ion transport</keyword>
<comment type="caution">
    <text evidence="18">The sequence shown here is derived from an EMBL/GenBank/DDBJ whole genome shotgun (WGS) entry which is preliminary data.</text>
</comment>
<dbReference type="CDD" id="cd01347">
    <property type="entry name" value="ligand_gated_channel"/>
    <property type="match status" value="1"/>
</dbReference>
<dbReference type="STRING" id="1494590.ATN84_23370"/>
<proteinExistence type="inferred from homology"/>
<dbReference type="NCBIfam" id="TIGR01783">
    <property type="entry name" value="TonB-siderophor"/>
    <property type="match status" value="1"/>
</dbReference>
<keyword evidence="13 14" id="KW-0998">Cell outer membrane</keyword>
<dbReference type="GO" id="GO:0015891">
    <property type="term" value="P:siderophore transport"/>
    <property type="evidence" value="ECO:0007669"/>
    <property type="project" value="InterPro"/>
</dbReference>
<dbReference type="PANTHER" id="PTHR32552">
    <property type="entry name" value="FERRICHROME IRON RECEPTOR-RELATED"/>
    <property type="match status" value="1"/>
</dbReference>
<dbReference type="Pfam" id="PF00593">
    <property type="entry name" value="TonB_dep_Rec_b-barrel"/>
    <property type="match status" value="1"/>
</dbReference>
<sequence length="678" mass="74840">MEDASGPVDGFVASRSATGAKTDTPLIENPQSISVVTADQMAAQNVESIGGALRYTAGVVSELWGMDTRGYGLQIRGFNVSDEAFYKDGLRLKGSDFATFLSLDPYGAERLEVLRGPASVLYGQNSPGGIINYVSKRPTGETFREIEVSAGSFNRYQTQFDMGGKADDDGVLSYRITGLLRDGETNVDFVNDDRIFIAPSLKWQPDADTSLTLLATYQRDRTGWGIQFLPADGTVFPGLDGKRLPNSRFVGEPAFDEFNPTLAMIGYEFEHRVNETWLVRQNARYSYLYNGEQLGVFGGGANPNPDLDPGLDPDGHTYHRYADAGRSKLGTFAIDNQTEATFDTGPLNHTLLMGLDYQYTDYDDWGASGTVAPLDDIFNPVYGAPVTDLTPYMNTDTRQWQVGIYAQDQIKYENWVLTFGGRQDWTNNRTLHKLSDGASEQSDNAFTGRAGLVYLSDTGLAPYVSYSTSFYPELGTGSDGTPFEPETGRQYEVGVKYQPPGWNSFFTVAAFDLTRENVVRSFGNDRFQTGKIRSRGIEVEGVASLDSGWDIKLAYAYTDMEIVDDADGTGGNTPYGVPRNRLSLWGDYTFRSGRLEGLGFGGGMRYLGSSFGDDANSFEVPSATLFDAAIHYDWKNMKFQLNASNLFDKQYVATCYSRSSGCFYGEGRKITGSIKYRW</sequence>
<dbReference type="GO" id="GO:0038023">
    <property type="term" value="F:signaling receptor activity"/>
    <property type="evidence" value="ECO:0007669"/>
    <property type="project" value="InterPro"/>
</dbReference>
<dbReference type="SUPFAM" id="SSF56935">
    <property type="entry name" value="Porins"/>
    <property type="match status" value="1"/>
</dbReference>
<accession>A0A135HYF5</accession>
<evidence type="ECO:0000313" key="19">
    <source>
        <dbReference type="Proteomes" id="UP000070107"/>
    </source>
</evidence>
<dbReference type="Proteomes" id="UP000070107">
    <property type="component" value="Unassembled WGS sequence"/>
</dbReference>
<dbReference type="InterPro" id="IPR037066">
    <property type="entry name" value="Plug_dom_sf"/>
</dbReference>
<evidence type="ECO:0000256" key="12">
    <source>
        <dbReference type="ARBA" id="ARBA00023170"/>
    </source>
</evidence>
<evidence type="ECO:0000256" key="1">
    <source>
        <dbReference type="ARBA" id="ARBA00004571"/>
    </source>
</evidence>
<dbReference type="AlphaFoldDB" id="A0A135HYF5"/>
<keyword evidence="12 18" id="KW-0675">Receptor</keyword>
<feature type="domain" description="TonB-dependent receptor-like beta-barrel" evidence="16">
    <location>
        <begin position="203"/>
        <end position="646"/>
    </location>
</feature>
<evidence type="ECO:0000256" key="3">
    <source>
        <dbReference type="ARBA" id="ARBA00022448"/>
    </source>
</evidence>
<dbReference type="PROSITE" id="PS52016">
    <property type="entry name" value="TONB_DEPENDENT_REC_3"/>
    <property type="match status" value="1"/>
</dbReference>
<dbReference type="InterPro" id="IPR000531">
    <property type="entry name" value="Beta-barrel_TonB"/>
</dbReference>
<dbReference type="InterPro" id="IPR039426">
    <property type="entry name" value="TonB-dep_rcpt-like"/>
</dbReference>
<dbReference type="Gene3D" id="2.40.170.20">
    <property type="entry name" value="TonB-dependent receptor, beta-barrel domain"/>
    <property type="match status" value="1"/>
</dbReference>
<keyword evidence="10 15" id="KW-0798">TonB box</keyword>
<protein>
    <submittedName>
        <fullName evidence="18">TonB-dependent receptor</fullName>
    </submittedName>
</protein>
<evidence type="ECO:0000256" key="9">
    <source>
        <dbReference type="ARBA" id="ARBA00023065"/>
    </source>
</evidence>
<evidence type="ECO:0000256" key="15">
    <source>
        <dbReference type="RuleBase" id="RU003357"/>
    </source>
</evidence>
<comment type="similarity">
    <text evidence="2 14 15">Belongs to the TonB-dependent receptor family.</text>
</comment>
<evidence type="ECO:0000313" key="18">
    <source>
        <dbReference type="EMBL" id="KXF78219.1"/>
    </source>
</evidence>
<reference evidence="18 19" key="1">
    <citation type="submission" date="2015-11" db="EMBL/GenBank/DDBJ databases">
        <title>Draft genome sequence of Paramesorhizobium deserti A-3-E, a strain highly resistant to diverse beta-lactam antibiotics.</title>
        <authorList>
            <person name="Lv R."/>
            <person name="Yang X."/>
            <person name="Fang N."/>
            <person name="Guo J."/>
            <person name="Luo X."/>
            <person name="Peng F."/>
            <person name="Yang R."/>
            <person name="Cui Y."/>
            <person name="Fang C."/>
            <person name="Song Y."/>
        </authorList>
    </citation>
    <scope>NUCLEOTIDE SEQUENCE [LARGE SCALE GENOMIC DNA]</scope>
    <source>
        <strain evidence="18 19">A-3-E</strain>
    </source>
</reference>
<evidence type="ECO:0000256" key="4">
    <source>
        <dbReference type="ARBA" id="ARBA00022452"/>
    </source>
</evidence>